<dbReference type="SFLD" id="SFLDS00003">
    <property type="entry name" value="Haloacid_Dehalogenase"/>
    <property type="match status" value="1"/>
</dbReference>
<dbReference type="RefSeq" id="WP_302243907.1">
    <property type="nucleotide sequence ID" value="NZ_JAULJQ010000003.1"/>
</dbReference>
<dbReference type="InterPro" id="IPR050793">
    <property type="entry name" value="CMP-NeuNAc_synthase"/>
</dbReference>
<dbReference type="NCBIfam" id="TIGR01670">
    <property type="entry name" value="KdsC-phosphatas"/>
    <property type="match status" value="1"/>
</dbReference>
<keyword evidence="8" id="KW-1185">Reference proteome</keyword>
<dbReference type="PANTHER" id="PTHR21485">
    <property type="entry name" value="HAD SUPERFAMILY MEMBERS CMAS AND KDSC"/>
    <property type="match status" value="1"/>
</dbReference>
<dbReference type="PANTHER" id="PTHR21485:SF3">
    <property type="entry name" value="N-ACYLNEURAMINATE CYTIDYLYLTRANSFERASE"/>
    <property type="match status" value="1"/>
</dbReference>
<evidence type="ECO:0000256" key="1">
    <source>
        <dbReference type="ARBA" id="ARBA00001946"/>
    </source>
</evidence>
<evidence type="ECO:0000256" key="2">
    <source>
        <dbReference type="ARBA" id="ARBA00005893"/>
    </source>
</evidence>
<dbReference type="SUPFAM" id="SSF56784">
    <property type="entry name" value="HAD-like"/>
    <property type="match status" value="1"/>
</dbReference>
<evidence type="ECO:0000256" key="6">
    <source>
        <dbReference type="ARBA" id="ARBA00022842"/>
    </source>
</evidence>
<dbReference type="PIRSF" id="PIRSF006118">
    <property type="entry name" value="KDO8-P_Ptase"/>
    <property type="match status" value="1"/>
</dbReference>
<comment type="similarity">
    <text evidence="2">Belongs to the KdsC family.</text>
</comment>
<dbReference type="Pfam" id="PF08282">
    <property type="entry name" value="Hydrolase_3"/>
    <property type="match status" value="1"/>
</dbReference>
<name>A0ABT8T6I7_9BACT</name>
<keyword evidence="4" id="KW-0479">Metal-binding</keyword>
<dbReference type="InterPro" id="IPR036412">
    <property type="entry name" value="HAD-like_sf"/>
</dbReference>
<dbReference type="InterPro" id="IPR023214">
    <property type="entry name" value="HAD_sf"/>
</dbReference>
<comment type="cofactor">
    <cofactor evidence="1">
        <name>Mg(2+)</name>
        <dbReference type="ChEBI" id="CHEBI:18420"/>
    </cofactor>
</comment>
<reference evidence="7 8" key="1">
    <citation type="submission" date="2023-06" db="EMBL/GenBank/DDBJ databases">
        <title>Campylobacter magnum sp. nov., isolated from cecal contents of domestic pigs (Sus scrofa domesticus).</title>
        <authorList>
            <person name="Papic B."/>
            <person name="Gruntar I."/>
        </authorList>
    </citation>
    <scope>NUCLEOTIDE SEQUENCE [LARGE SCALE GENOMIC DNA]</scope>
    <source>
        <strain evidence="8">34484-21</strain>
    </source>
</reference>
<evidence type="ECO:0000313" key="7">
    <source>
        <dbReference type="EMBL" id="MDO2409086.1"/>
    </source>
</evidence>
<proteinExistence type="inferred from homology"/>
<keyword evidence="6" id="KW-0460">Magnesium</keyword>
<evidence type="ECO:0000256" key="4">
    <source>
        <dbReference type="ARBA" id="ARBA00022723"/>
    </source>
</evidence>
<dbReference type="SFLD" id="SFLDG01138">
    <property type="entry name" value="C1.6.2:_Deoxy-d-mannose-octulo"/>
    <property type="match status" value="1"/>
</dbReference>
<comment type="caution">
    <text evidence="7">The sequence shown here is derived from an EMBL/GenBank/DDBJ whole genome shotgun (WGS) entry which is preliminary data.</text>
</comment>
<protein>
    <submittedName>
        <fullName evidence="7">HAD hydrolase family protein</fullName>
    </submittedName>
</protein>
<sequence length="166" mass="17916">MIKILFLDVDGCLSDGGIYTGANGELFKRFDVKDGFALQQWNTALGGISAIITGKSSDIVAFRAKELGVKYCFQGVKNKLEKAKKILAFEALSFDEAAVIGDDLNDICLLKAIKNSYAPNDATKEAKSAVKTVLQAKGGYGAVREMIEDVLELNGQKQAWIKGFVG</sequence>
<dbReference type="EMBL" id="JAULJQ010000003">
    <property type="protein sequence ID" value="MDO2409086.1"/>
    <property type="molecule type" value="Genomic_DNA"/>
</dbReference>
<dbReference type="Proteomes" id="UP001171111">
    <property type="component" value="Unassembled WGS sequence"/>
</dbReference>
<evidence type="ECO:0000313" key="8">
    <source>
        <dbReference type="Proteomes" id="UP001171111"/>
    </source>
</evidence>
<evidence type="ECO:0000256" key="5">
    <source>
        <dbReference type="ARBA" id="ARBA00022801"/>
    </source>
</evidence>
<gene>
    <name evidence="7" type="ORF">Q2362_03095</name>
</gene>
<dbReference type="GO" id="GO:0016787">
    <property type="term" value="F:hydrolase activity"/>
    <property type="evidence" value="ECO:0007669"/>
    <property type="project" value="UniProtKB-KW"/>
</dbReference>
<organism evidence="7 8">
    <name type="scientific">Campylobacter magnus</name>
    <dbReference type="NCBI Taxonomy" id="3026462"/>
    <lineage>
        <taxon>Bacteria</taxon>
        <taxon>Pseudomonadati</taxon>
        <taxon>Campylobacterota</taxon>
        <taxon>Epsilonproteobacteria</taxon>
        <taxon>Campylobacterales</taxon>
        <taxon>Campylobacteraceae</taxon>
        <taxon>Campylobacter</taxon>
    </lineage>
</organism>
<evidence type="ECO:0000256" key="3">
    <source>
        <dbReference type="ARBA" id="ARBA00011881"/>
    </source>
</evidence>
<dbReference type="Gene3D" id="3.40.50.1000">
    <property type="entry name" value="HAD superfamily/HAD-like"/>
    <property type="match status" value="1"/>
</dbReference>
<accession>A0ABT8T6I7</accession>
<comment type="subunit">
    <text evidence="3">Homotetramer.</text>
</comment>
<dbReference type="SFLD" id="SFLDG01136">
    <property type="entry name" value="C1.6:_Phosphoserine_Phosphatas"/>
    <property type="match status" value="1"/>
</dbReference>
<keyword evidence="5 7" id="KW-0378">Hydrolase</keyword>
<dbReference type="InterPro" id="IPR010023">
    <property type="entry name" value="KdsC_fam"/>
</dbReference>